<evidence type="ECO:0000313" key="6">
    <source>
        <dbReference type="Proteomes" id="UP000700706"/>
    </source>
</evidence>
<dbReference type="CDD" id="cd02440">
    <property type="entry name" value="AdoMet_MTases"/>
    <property type="match status" value="1"/>
</dbReference>
<dbReference type="SUPFAM" id="SSF53335">
    <property type="entry name" value="S-adenosyl-L-methionine-dependent methyltransferases"/>
    <property type="match status" value="1"/>
</dbReference>
<proteinExistence type="predicted"/>
<comment type="caution">
    <text evidence="5">The sequence shown here is derived from an EMBL/GenBank/DDBJ whole genome shotgun (WGS) entry which is preliminary data.</text>
</comment>
<evidence type="ECO:0000313" key="5">
    <source>
        <dbReference type="EMBL" id="MBW8724395.1"/>
    </source>
</evidence>
<dbReference type="AlphaFoldDB" id="A0A952FJN6"/>
<evidence type="ECO:0000256" key="2">
    <source>
        <dbReference type="ARBA" id="ARBA00022679"/>
    </source>
</evidence>
<name>A0A952FJN6_9PROT</name>
<protein>
    <submittedName>
        <fullName evidence="5">Class I SAM-dependent methyltransferase</fullName>
    </submittedName>
</protein>
<dbReference type="GO" id="GO:0032259">
    <property type="term" value="P:methylation"/>
    <property type="evidence" value="ECO:0007669"/>
    <property type="project" value="UniProtKB-KW"/>
</dbReference>
<keyword evidence="2" id="KW-0808">Transferase</keyword>
<reference evidence="5" key="1">
    <citation type="submission" date="2020-06" db="EMBL/GenBank/DDBJ databases">
        <title>Stable isotope informed genome-resolved metagenomics uncovers potential trophic interactions in rhizosphere soil.</title>
        <authorList>
            <person name="Starr E.P."/>
            <person name="Shi S."/>
            <person name="Blazewicz S.J."/>
            <person name="Koch B.J."/>
            <person name="Probst A.J."/>
            <person name="Hungate B.A."/>
            <person name="Pett-Ridge J."/>
            <person name="Firestone M.K."/>
            <person name="Banfield J.F."/>
        </authorList>
    </citation>
    <scope>NUCLEOTIDE SEQUENCE</scope>
    <source>
        <strain evidence="5">YM_69_17</strain>
    </source>
</reference>
<organism evidence="5 6">
    <name type="scientific">Inquilinus limosus</name>
    <dbReference type="NCBI Taxonomy" id="171674"/>
    <lineage>
        <taxon>Bacteria</taxon>
        <taxon>Pseudomonadati</taxon>
        <taxon>Pseudomonadota</taxon>
        <taxon>Alphaproteobacteria</taxon>
        <taxon>Rhodospirillales</taxon>
        <taxon>Rhodospirillaceae</taxon>
        <taxon>Inquilinus</taxon>
    </lineage>
</organism>
<feature type="domain" description="Methyltransferase type 11" evidence="4">
    <location>
        <begin position="54"/>
        <end position="148"/>
    </location>
</feature>
<dbReference type="Pfam" id="PF08241">
    <property type="entry name" value="Methyltransf_11"/>
    <property type="match status" value="1"/>
</dbReference>
<dbReference type="InterPro" id="IPR013216">
    <property type="entry name" value="Methyltransf_11"/>
</dbReference>
<evidence type="ECO:0000256" key="1">
    <source>
        <dbReference type="ARBA" id="ARBA00022603"/>
    </source>
</evidence>
<dbReference type="EMBL" id="JAEKLZ010000102">
    <property type="protein sequence ID" value="MBW8724395.1"/>
    <property type="molecule type" value="Genomic_DNA"/>
</dbReference>
<dbReference type="GO" id="GO:0008757">
    <property type="term" value="F:S-adenosylmethionine-dependent methyltransferase activity"/>
    <property type="evidence" value="ECO:0007669"/>
    <property type="project" value="InterPro"/>
</dbReference>
<gene>
    <name evidence="5" type="ORF">JF625_04455</name>
</gene>
<dbReference type="Gene3D" id="3.40.50.150">
    <property type="entry name" value="Vaccinia Virus protein VP39"/>
    <property type="match status" value="1"/>
</dbReference>
<evidence type="ECO:0000259" key="4">
    <source>
        <dbReference type="Pfam" id="PF08241"/>
    </source>
</evidence>
<keyword evidence="1 5" id="KW-0489">Methyltransferase</keyword>
<dbReference type="PANTHER" id="PTHR43464">
    <property type="entry name" value="METHYLTRANSFERASE"/>
    <property type="match status" value="1"/>
</dbReference>
<dbReference type="PANTHER" id="PTHR43464:SF19">
    <property type="entry name" value="UBIQUINONE BIOSYNTHESIS O-METHYLTRANSFERASE, MITOCHONDRIAL"/>
    <property type="match status" value="1"/>
</dbReference>
<dbReference type="Proteomes" id="UP000700706">
    <property type="component" value="Unassembled WGS sequence"/>
</dbReference>
<sequence>MTEGSEPPQNIYDDPVFFAGYAALREAESGLNAVLEQPALARLLPASLAGLRILDLGCGFGDFARKARARGAASVLAIDVSEKMLTEARERTSDPAIRYEHAAMETLAVEPGAFDLAVSSLALHYVADYRAAVRKIAAALAPGGRFVFSVEHPICTALGVYEWHRDAAGAELHWPVDRYGEEGRRDTRWFVDGVVKYHRTVASYVNGLVEAGLTPARLEEPEADPAALQARAGLALQRRRPPFLLLAADKPA</sequence>
<dbReference type="InterPro" id="IPR029063">
    <property type="entry name" value="SAM-dependent_MTases_sf"/>
</dbReference>
<accession>A0A952FJN6</accession>
<keyword evidence="3" id="KW-0949">S-adenosyl-L-methionine</keyword>
<evidence type="ECO:0000256" key="3">
    <source>
        <dbReference type="ARBA" id="ARBA00022691"/>
    </source>
</evidence>